<evidence type="ECO:0000256" key="10">
    <source>
        <dbReference type="ARBA" id="ARBA00023157"/>
    </source>
</evidence>
<evidence type="ECO:0000256" key="7">
    <source>
        <dbReference type="ARBA" id="ARBA00023004"/>
    </source>
</evidence>
<name>A0A923IV40_9SPHI</name>
<feature type="transmembrane region" description="Helical" evidence="12">
    <location>
        <begin position="267"/>
        <end position="283"/>
    </location>
</feature>
<feature type="transmembrane region" description="Helical" evidence="12">
    <location>
        <begin position="144"/>
        <end position="166"/>
    </location>
</feature>
<feature type="transmembrane region" description="Helical" evidence="12">
    <location>
        <begin position="295"/>
        <end position="318"/>
    </location>
</feature>
<evidence type="ECO:0000313" key="13">
    <source>
        <dbReference type="EMBL" id="MBB2146655.1"/>
    </source>
</evidence>
<evidence type="ECO:0000256" key="9">
    <source>
        <dbReference type="ARBA" id="ARBA00023136"/>
    </source>
</evidence>
<evidence type="ECO:0000313" key="14">
    <source>
        <dbReference type="Proteomes" id="UP000601055"/>
    </source>
</evidence>
<evidence type="ECO:0000256" key="2">
    <source>
        <dbReference type="ARBA" id="ARBA00022475"/>
    </source>
</evidence>
<feature type="transmembrane region" description="Helical" evidence="12">
    <location>
        <begin position="211"/>
        <end position="230"/>
    </location>
</feature>
<keyword evidence="10" id="KW-1015">Disulfide bond</keyword>
<dbReference type="GO" id="GO:0016020">
    <property type="term" value="C:membrane"/>
    <property type="evidence" value="ECO:0007669"/>
    <property type="project" value="UniProtKB-SubCell"/>
</dbReference>
<keyword evidence="5 12" id="KW-1133">Transmembrane helix</keyword>
<keyword evidence="4" id="KW-0479">Metal-binding</keyword>
<feature type="transmembrane region" description="Helical" evidence="12">
    <location>
        <begin position="172"/>
        <end position="191"/>
    </location>
</feature>
<sequence length="353" mass="39741">MIAKSENRFIRLNFISIVVTLMVILAGGIVRSTGSGMGCPDWPKCFDQYIPPTSASQLPANYKEKFVAQRLAKNERFAKTLEKLGKADLADSIRHDASIAQPEAFNVANTWTEYGNRLVGVAAGFCLVLLVFYSFAFKKSAKRIIVLSVLNLLLIGFQGWLGAIVVSTNLTQWVVTVHMLLALVILGILIYTYNYAKMLHKERSVIMYRILWLKGFLAFTIIITIVQIILGTEVRESVDVVAKSLQFNGRNTWVSKVGSIFSYHRDLAILVTICNFIVYKMVIDRFSGKGWPLLTANYIMITLVVQVASGFLLSYLSLPPYAQAIHILFATILFSLQYYLYLLVYRTATYKPN</sequence>
<feature type="transmembrane region" description="Helical" evidence="12">
    <location>
        <begin position="12"/>
        <end position="30"/>
    </location>
</feature>
<dbReference type="InterPro" id="IPR003780">
    <property type="entry name" value="COX15/CtaA_fam"/>
</dbReference>
<evidence type="ECO:0000256" key="8">
    <source>
        <dbReference type="ARBA" id="ARBA00023133"/>
    </source>
</evidence>
<organism evidence="13 14">
    <name type="scientific">Pedobacter planticolens</name>
    <dbReference type="NCBI Taxonomy" id="2679964"/>
    <lineage>
        <taxon>Bacteria</taxon>
        <taxon>Pseudomonadati</taxon>
        <taxon>Bacteroidota</taxon>
        <taxon>Sphingobacteriia</taxon>
        <taxon>Sphingobacteriales</taxon>
        <taxon>Sphingobacteriaceae</taxon>
        <taxon>Pedobacter</taxon>
    </lineage>
</organism>
<protein>
    <submittedName>
        <fullName evidence="13">Heme A synthase</fullName>
    </submittedName>
</protein>
<keyword evidence="6" id="KW-0560">Oxidoreductase</keyword>
<dbReference type="Proteomes" id="UP000601055">
    <property type="component" value="Unassembled WGS sequence"/>
</dbReference>
<evidence type="ECO:0000256" key="3">
    <source>
        <dbReference type="ARBA" id="ARBA00022692"/>
    </source>
</evidence>
<comment type="pathway">
    <text evidence="11">Porphyrin-containing compound metabolism.</text>
</comment>
<keyword evidence="9 12" id="KW-0472">Membrane</keyword>
<dbReference type="GO" id="GO:0006784">
    <property type="term" value="P:heme A biosynthetic process"/>
    <property type="evidence" value="ECO:0007669"/>
    <property type="project" value="InterPro"/>
</dbReference>
<evidence type="ECO:0000256" key="12">
    <source>
        <dbReference type="SAM" id="Phobius"/>
    </source>
</evidence>
<dbReference type="Pfam" id="PF02628">
    <property type="entry name" value="COX15-CtaA"/>
    <property type="match status" value="2"/>
</dbReference>
<reference evidence="13" key="1">
    <citation type="submission" date="2019-11" db="EMBL/GenBank/DDBJ databases">
        <title>Description of Pedobacter sp. LMG 31464T.</title>
        <authorList>
            <person name="Carlier A."/>
            <person name="Qi S."/>
            <person name="Vandamme P."/>
        </authorList>
    </citation>
    <scope>NUCLEOTIDE SEQUENCE</scope>
    <source>
        <strain evidence="13">LMG 31464</strain>
    </source>
</reference>
<feature type="transmembrane region" description="Helical" evidence="12">
    <location>
        <begin position="118"/>
        <end position="137"/>
    </location>
</feature>
<evidence type="ECO:0000256" key="11">
    <source>
        <dbReference type="ARBA" id="ARBA00023444"/>
    </source>
</evidence>
<dbReference type="PANTHER" id="PTHR35457">
    <property type="entry name" value="HEME A SYNTHASE"/>
    <property type="match status" value="1"/>
</dbReference>
<dbReference type="RefSeq" id="WP_182923297.1">
    <property type="nucleotide sequence ID" value="NZ_WNXD01000002.1"/>
</dbReference>
<dbReference type="GO" id="GO:0016491">
    <property type="term" value="F:oxidoreductase activity"/>
    <property type="evidence" value="ECO:0007669"/>
    <property type="project" value="UniProtKB-KW"/>
</dbReference>
<proteinExistence type="predicted"/>
<evidence type="ECO:0000256" key="6">
    <source>
        <dbReference type="ARBA" id="ARBA00023002"/>
    </source>
</evidence>
<keyword evidence="8" id="KW-0350">Heme biosynthesis</keyword>
<comment type="caution">
    <text evidence="13">The sequence shown here is derived from an EMBL/GenBank/DDBJ whole genome shotgun (WGS) entry which is preliminary data.</text>
</comment>
<evidence type="ECO:0000256" key="5">
    <source>
        <dbReference type="ARBA" id="ARBA00022989"/>
    </source>
</evidence>
<keyword evidence="2" id="KW-1003">Cell membrane</keyword>
<dbReference type="AlphaFoldDB" id="A0A923IV40"/>
<dbReference type="InterPro" id="IPR050450">
    <property type="entry name" value="COX15/CtaA_HemeA_synthase"/>
</dbReference>
<dbReference type="GO" id="GO:0046872">
    <property type="term" value="F:metal ion binding"/>
    <property type="evidence" value="ECO:0007669"/>
    <property type="project" value="UniProtKB-KW"/>
</dbReference>
<comment type="subcellular location">
    <subcellularLocation>
        <location evidence="1">Membrane</location>
        <topology evidence="1">Multi-pass membrane protein</topology>
    </subcellularLocation>
</comment>
<dbReference type="PANTHER" id="PTHR35457:SF1">
    <property type="entry name" value="HEME A SYNTHASE"/>
    <property type="match status" value="1"/>
</dbReference>
<accession>A0A923IV40</accession>
<evidence type="ECO:0000256" key="4">
    <source>
        <dbReference type="ARBA" id="ARBA00022723"/>
    </source>
</evidence>
<keyword evidence="3 12" id="KW-0812">Transmembrane</keyword>
<keyword evidence="7" id="KW-0408">Iron</keyword>
<keyword evidence="14" id="KW-1185">Reference proteome</keyword>
<feature type="transmembrane region" description="Helical" evidence="12">
    <location>
        <begin position="324"/>
        <end position="344"/>
    </location>
</feature>
<dbReference type="EMBL" id="WNXD01000002">
    <property type="protein sequence ID" value="MBB2146655.1"/>
    <property type="molecule type" value="Genomic_DNA"/>
</dbReference>
<evidence type="ECO:0000256" key="1">
    <source>
        <dbReference type="ARBA" id="ARBA00004141"/>
    </source>
</evidence>
<gene>
    <name evidence="13" type="ORF">GM921_14220</name>
</gene>